<proteinExistence type="predicted"/>
<evidence type="ECO:0000313" key="2">
    <source>
        <dbReference type="Proteomes" id="UP001519294"/>
    </source>
</evidence>
<comment type="caution">
    <text evidence="1">The sequence shown here is derived from an EMBL/GenBank/DDBJ whole genome shotgun (WGS) entry which is preliminary data.</text>
</comment>
<gene>
    <name evidence="1" type="ORF">J2Z81_002563</name>
</gene>
<keyword evidence="2" id="KW-1185">Reference proteome</keyword>
<dbReference type="EMBL" id="JAGIKX010000029">
    <property type="protein sequence ID" value="MBP2258580.1"/>
    <property type="molecule type" value="Genomic_DNA"/>
</dbReference>
<dbReference type="Proteomes" id="UP001519294">
    <property type="component" value="Unassembled WGS sequence"/>
</dbReference>
<name>A0ABS4SAQ2_9BACI</name>
<organism evidence="1 2">
    <name type="scientific">Virgibacillus alimentarius</name>
    <dbReference type="NCBI Taxonomy" id="698769"/>
    <lineage>
        <taxon>Bacteria</taxon>
        <taxon>Bacillati</taxon>
        <taxon>Bacillota</taxon>
        <taxon>Bacilli</taxon>
        <taxon>Bacillales</taxon>
        <taxon>Bacillaceae</taxon>
        <taxon>Virgibacillus</taxon>
    </lineage>
</organism>
<sequence length="48" mass="5683">MYIGSFQQVAPLSYIYLKTNNLILINTYDYHEIIIYIIALADFKCKHL</sequence>
<reference evidence="1 2" key="1">
    <citation type="submission" date="2021-03" db="EMBL/GenBank/DDBJ databases">
        <title>Genomic Encyclopedia of Type Strains, Phase IV (KMG-IV): sequencing the most valuable type-strain genomes for metagenomic binning, comparative biology and taxonomic classification.</title>
        <authorList>
            <person name="Goeker M."/>
        </authorList>
    </citation>
    <scope>NUCLEOTIDE SEQUENCE [LARGE SCALE GENOMIC DNA]</scope>
    <source>
        <strain evidence="1 2">DSM 25790</strain>
    </source>
</reference>
<accession>A0ABS4SAQ2</accession>
<evidence type="ECO:0000313" key="1">
    <source>
        <dbReference type="EMBL" id="MBP2258580.1"/>
    </source>
</evidence>
<protein>
    <submittedName>
        <fullName evidence="1">Uncharacterized protein</fullName>
    </submittedName>
</protein>